<dbReference type="EMBL" id="QFYQ01000001">
    <property type="protein sequence ID" value="RAK54803.1"/>
    <property type="molecule type" value="Genomic_DNA"/>
</dbReference>
<comment type="caution">
    <text evidence="2">The sequence shown here is derived from an EMBL/GenBank/DDBJ whole genome shotgun (WGS) entry which is preliminary data.</text>
</comment>
<evidence type="ECO:0008006" key="4">
    <source>
        <dbReference type="Google" id="ProtNLM"/>
    </source>
</evidence>
<dbReference type="AlphaFoldDB" id="A0A328AIQ4"/>
<keyword evidence="3" id="KW-1185">Reference proteome</keyword>
<feature type="region of interest" description="Disordered" evidence="1">
    <location>
        <begin position="36"/>
        <end position="58"/>
    </location>
</feature>
<name>A0A328AIQ4_9CAUL</name>
<evidence type="ECO:0000313" key="3">
    <source>
        <dbReference type="Proteomes" id="UP000249254"/>
    </source>
</evidence>
<dbReference type="InterPro" id="IPR022050">
    <property type="entry name" value="T_hemolysin"/>
</dbReference>
<gene>
    <name evidence="2" type="ORF">DJ017_09825</name>
</gene>
<dbReference type="Pfam" id="PF12261">
    <property type="entry name" value="T_hemolysin"/>
    <property type="match status" value="1"/>
</dbReference>
<evidence type="ECO:0000256" key="1">
    <source>
        <dbReference type="SAM" id="MobiDB-lite"/>
    </source>
</evidence>
<dbReference type="Proteomes" id="UP000249254">
    <property type="component" value="Unassembled WGS sequence"/>
</dbReference>
<accession>A0A328AIQ4</accession>
<reference evidence="3" key="1">
    <citation type="submission" date="2018-05" db="EMBL/GenBank/DDBJ databases">
        <authorList>
            <person name="Li X."/>
        </authorList>
    </citation>
    <scope>NUCLEOTIDE SEQUENCE [LARGE SCALE GENOMIC DNA]</scope>
    <source>
        <strain evidence="3">LX32</strain>
    </source>
</reference>
<proteinExistence type="predicted"/>
<sequence>MRSAWRRTGRGRRACACRRRSAPADRPWRLRAVPGKREGECPQNRAAPQLRTFPHPPKFLRSRQGRVVSASGGRCDVEVRLGEPLSLDDLTDETPPWRFGRLDILNGDRPGRAGLERFIEARYRQAFGARLAAHYPILVAVNGADGAPRAAAGVRFAEAGPLFLESYLDAVIEQAVGAPRTAIVEIGSLASVSAPATLDLLSALASWLGGPCGRRFAVATLRPDLARLLDRAGFGLRPIAAADPARLGETARSWGDYYQAAPQVFAGAIGSPPTLGRLALRRAAAADVRAVTP</sequence>
<evidence type="ECO:0000313" key="2">
    <source>
        <dbReference type="EMBL" id="RAK54803.1"/>
    </source>
</evidence>
<protein>
    <recommendedName>
        <fullName evidence="4">Thermostable hemolysin</fullName>
    </recommendedName>
</protein>
<dbReference type="OrthoDB" id="7432757at2"/>
<organism evidence="2 3">
    <name type="scientific">Phenylobacterium soli</name>
    <dbReference type="NCBI Taxonomy" id="2170551"/>
    <lineage>
        <taxon>Bacteria</taxon>
        <taxon>Pseudomonadati</taxon>
        <taxon>Pseudomonadota</taxon>
        <taxon>Alphaproteobacteria</taxon>
        <taxon>Caulobacterales</taxon>
        <taxon>Caulobacteraceae</taxon>
        <taxon>Phenylobacterium</taxon>
    </lineage>
</organism>